<proteinExistence type="predicted"/>
<dbReference type="AlphaFoldDB" id="A0A0F9E3C7"/>
<evidence type="ECO:0008006" key="2">
    <source>
        <dbReference type="Google" id="ProtNLM"/>
    </source>
</evidence>
<sequence length="396" mass="43145">MSMRRDDIRALKKDLGAVAFVQVVRDLLEGHKMPNGAEYKMRPEEFSLHDLWEGLIGPVETTLPSARAEMLIDLPEAGGIDTSAFIAVTRLLLASAVIAGYNEQVGVGDLLVSRMPSKRKIENVAGFSDIEGLKTVQEGMPYEDSSMADKYVTTEATKKGRLISITEDSIREDQTGQLLVRAGNLGRKARTDREKTIINGVLDLNSNVYRPSGAATALYTVGNLNLIGTGGAPAGFTTAIALQDWTDLQSVLQFHAENVKTDPQVGTGDPILWAPPILFLPPALEVVGLRLTNATSIRSTITNQETTFNNPMAGRFKVISSPYIAISGIAGANADWYLGDFQKQFFWQDIIPIQVLRAPADAADAFLRDVVAIFKVRYYGGLFATDIKWVVKIKGA</sequence>
<protein>
    <recommendedName>
        <fullName evidence="2">Bacteriophage Mu GpT domain-containing protein</fullName>
    </recommendedName>
</protein>
<evidence type="ECO:0000313" key="1">
    <source>
        <dbReference type="EMBL" id="KKL68499.1"/>
    </source>
</evidence>
<name>A0A0F9E3C7_9ZZZZ</name>
<comment type="caution">
    <text evidence="1">The sequence shown here is derived from an EMBL/GenBank/DDBJ whole genome shotgun (WGS) entry which is preliminary data.</text>
</comment>
<accession>A0A0F9E3C7</accession>
<gene>
    <name evidence="1" type="ORF">LCGC14_2124390</name>
</gene>
<dbReference type="Pfam" id="PF25209">
    <property type="entry name" value="Phage_capsid_4"/>
    <property type="match status" value="1"/>
</dbReference>
<organism evidence="1">
    <name type="scientific">marine sediment metagenome</name>
    <dbReference type="NCBI Taxonomy" id="412755"/>
    <lineage>
        <taxon>unclassified sequences</taxon>
        <taxon>metagenomes</taxon>
        <taxon>ecological metagenomes</taxon>
    </lineage>
</organism>
<reference evidence="1" key="1">
    <citation type="journal article" date="2015" name="Nature">
        <title>Complex archaea that bridge the gap between prokaryotes and eukaryotes.</title>
        <authorList>
            <person name="Spang A."/>
            <person name="Saw J.H."/>
            <person name="Jorgensen S.L."/>
            <person name="Zaremba-Niedzwiedzka K."/>
            <person name="Martijn J."/>
            <person name="Lind A.E."/>
            <person name="van Eijk R."/>
            <person name="Schleper C."/>
            <person name="Guy L."/>
            <person name="Ettema T.J."/>
        </authorList>
    </citation>
    <scope>NUCLEOTIDE SEQUENCE</scope>
</reference>
<dbReference type="EMBL" id="LAZR01026512">
    <property type="protein sequence ID" value="KKL68499.1"/>
    <property type="molecule type" value="Genomic_DNA"/>
</dbReference>